<sequence length="201" mass="22294">MSVKFTPVVTSLTNTLVVELEYEHGDADATTYDYASISVLPEQKQTIGGLLSIIEHGLECQNAERYDDTIDPFFVDETVTYDNDQGIPLVGVEIRFGFDYNAPKEKGTVIEVDHDQQYIIVRSATGEVHQLEFDELEDCITSSIGIMVMDGSEISFTYNGISVNIGSVGDCTVDQQYNASGGINAVYYYDENGIKYIVTDY</sequence>
<dbReference type="OrthoDB" id="30766at10239"/>
<reference evidence="2 4" key="3">
    <citation type="submission" date="2019-06" db="EMBL/GenBank/DDBJ databases">
        <authorList>
            <person name="Bower L."/>
            <person name="Leinonen R."/>
        </authorList>
    </citation>
    <scope>NUCLEOTIDE SEQUENCE [LARGE SCALE GENOMIC DNA]</scope>
</reference>
<protein>
    <submittedName>
        <fullName evidence="1">Uncharacterized protein</fullName>
    </submittedName>
</protein>
<dbReference type="GeneID" id="40100856"/>
<dbReference type="Proteomes" id="UP000240931">
    <property type="component" value="Segment"/>
</dbReference>
<reference evidence="3" key="1">
    <citation type="submission" date="2017-10" db="EMBL/GenBank/DDBJ databases">
        <authorList>
            <person name="Skurnik M."/>
        </authorList>
    </citation>
    <scope>NUCLEOTIDE SEQUENCE [LARGE SCALE GENOMIC DNA]</scope>
</reference>
<keyword evidence="3" id="KW-1185">Reference proteome</keyword>
<gene>
    <name evidence="1" type="primary">g438</name>
</gene>
<dbReference type="Proteomes" id="UP000317227">
    <property type="component" value="Segment"/>
</dbReference>
<dbReference type="EMBL" id="LR596615">
    <property type="protein sequence ID" value="VUE36484.1"/>
    <property type="molecule type" value="Genomic_DNA"/>
</dbReference>
<dbReference type="KEGG" id="vg:40100856"/>
<evidence type="ECO:0000313" key="2">
    <source>
        <dbReference type="EMBL" id="VUE36484.1"/>
    </source>
</evidence>
<evidence type="ECO:0000313" key="3">
    <source>
        <dbReference type="Proteomes" id="UP000240931"/>
    </source>
</evidence>
<name>A0A2C9CY07_9CAUD</name>
<organism evidence="1 3">
    <name type="scientific">Yersinia phage fHe-Yen9-04</name>
    <dbReference type="NCBI Taxonomy" id="2052742"/>
    <lineage>
        <taxon>Viruses</taxon>
        <taxon>Duplodnaviria</taxon>
        <taxon>Heunggongvirae</taxon>
        <taxon>Uroviricota</taxon>
        <taxon>Caudoviricetes</taxon>
        <taxon>Eneladusvirus</taxon>
        <taxon>Eneladusvirus Yen904</taxon>
    </lineage>
</organism>
<dbReference type="EMBL" id="LT960551">
    <property type="protein sequence ID" value="SOK58715.1"/>
    <property type="molecule type" value="Genomic_DNA"/>
</dbReference>
<proteinExistence type="predicted"/>
<evidence type="ECO:0000313" key="4">
    <source>
        <dbReference type="Proteomes" id="UP000317227"/>
    </source>
</evidence>
<accession>A0A2C9CY07</accession>
<reference evidence="1" key="2">
    <citation type="submission" date="2017-10" db="EMBL/GenBank/DDBJ databases">
        <authorList>
            <person name="Banno H."/>
            <person name="Chua N.-H."/>
        </authorList>
    </citation>
    <scope>NUCLEOTIDE SEQUENCE [LARGE SCALE GENOMIC DNA]</scope>
</reference>
<dbReference type="RefSeq" id="YP_009624048.1">
    <property type="nucleotide sequence ID" value="NC_042116.1"/>
</dbReference>
<evidence type="ECO:0000313" key="1">
    <source>
        <dbReference type="EMBL" id="SOK58715.1"/>
    </source>
</evidence>